<reference evidence="3 4" key="1">
    <citation type="submission" date="2022-06" db="EMBL/GenBank/DDBJ databases">
        <title>Thiomicrohabdus sp. nov, an obligately chemolithoautotrophic, sulfur-oxidizing bacterium isolated from beach of Guanyin Mountain. Amoy.</title>
        <authorList>
            <person name="Zhu H."/>
        </authorList>
    </citation>
    <scope>NUCLEOTIDE SEQUENCE [LARGE SCALE GENOMIC DNA]</scope>
    <source>
        <strain evidence="3 4">XGS-01</strain>
    </source>
</reference>
<dbReference type="InterPro" id="IPR003099">
    <property type="entry name" value="Prephen_DH"/>
</dbReference>
<dbReference type="InterPro" id="IPR046826">
    <property type="entry name" value="PDH_N"/>
</dbReference>
<gene>
    <name evidence="3" type="ORF">NR989_05560</name>
</gene>
<dbReference type="InterPro" id="IPR050812">
    <property type="entry name" value="Preph/Arog_dehydrog"/>
</dbReference>
<dbReference type="PROSITE" id="PS51176">
    <property type="entry name" value="PDH_ADH"/>
    <property type="match status" value="1"/>
</dbReference>
<evidence type="ECO:0000313" key="4">
    <source>
        <dbReference type="Proteomes" id="UP001222275"/>
    </source>
</evidence>
<evidence type="ECO:0000256" key="1">
    <source>
        <dbReference type="ARBA" id="ARBA00023002"/>
    </source>
</evidence>
<dbReference type="Proteomes" id="UP001222275">
    <property type="component" value="Chromosome"/>
</dbReference>
<dbReference type="PANTHER" id="PTHR21363">
    <property type="entry name" value="PREPHENATE DEHYDROGENASE"/>
    <property type="match status" value="1"/>
</dbReference>
<dbReference type="Pfam" id="PF20463">
    <property type="entry name" value="PDH_C"/>
    <property type="match status" value="1"/>
</dbReference>
<accession>A0ABY8CCI2</accession>
<proteinExistence type="predicted"/>
<dbReference type="SUPFAM" id="SSF51735">
    <property type="entry name" value="NAD(P)-binding Rossmann-fold domains"/>
    <property type="match status" value="1"/>
</dbReference>
<protein>
    <submittedName>
        <fullName evidence="3">Prephenate dehydrogenase/arogenate dehydrogenase family protein</fullName>
    </submittedName>
</protein>
<feature type="domain" description="Prephenate/arogenate dehydrogenase" evidence="2">
    <location>
        <begin position="5"/>
        <end position="288"/>
    </location>
</feature>
<keyword evidence="1" id="KW-0560">Oxidoreductase</keyword>
<dbReference type="PANTHER" id="PTHR21363:SF0">
    <property type="entry name" value="PREPHENATE DEHYDROGENASE [NADP(+)]"/>
    <property type="match status" value="1"/>
</dbReference>
<dbReference type="Pfam" id="PF02153">
    <property type="entry name" value="PDH_N"/>
    <property type="match status" value="1"/>
</dbReference>
<dbReference type="EMBL" id="CP102381">
    <property type="protein sequence ID" value="WEJ63715.1"/>
    <property type="molecule type" value="Genomic_DNA"/>
</dbReference>
<dbReference type="Gene3D" id="3.40.50.720">
    <property type="entry name" value="NAD(P)-binding Rossmann-like Domain"/>
    <property type="match status" value="1"/>
</dbReference>
<keyword evidence="4" id="KW-1185">Reference proteome</keyword>
<evidence type="ECO:0000259" key="2">
    <source>
        <dbReference type="PROSITE" id="PS51176"/>
    </source>
</evidence>
<sequence length="288" mass="31375">MNKLNKITIIGVGLIGGSFAKGLKQAGLVKEIMGFGQNTTNLQKAIELDVVDSFTTDIAEAVQDSDLVFLAVPLGAMKTVLENMKPYLSKNTIITDGGSAKSSVILSAQEVFGELPEHFVPGHPIAGKEKSGVTAADEQLYVDHRVILTPTAATSQASLEIVQGLWSALGANVEIMNPQQHDEIFAATSHLPHLLAFSLVDMLNEHEELGDVFQYTAGGFRDFTRIASSDAVMWRDIAVYNSEAIVKWLKNYGLALEELTKLVEEKDSDALYTLFKDAKQARDKHIVN</sequence>
<dbReference type="InterPro" id="IPR046825">
    <property type="entry name" value="PDH_C"/>
</dbReference>
<name>A0ABY8CCI2_9GAMM</name>
<dbReference type="InterPro" id="IPR036291">
    <property type="entry name" value="NAD(P)-bd_dom_sf"/>
</dbReference>
<organism evidence="3 4">
    <name type="scientific">Thiomicrorhabdus lithotrophica</name>
    <dbReference type="NCBI Taxonomy" id="2949997"/>
    <lineage>
        <taxon>Bacteria</taxon>
        <taxon>Pseudomonadati</taxon>
        <taxon>Pseudomonadota</taxon>
        <taxon>Gammaproteobacteria</taxon>
        <taxon>Thiotrichales</taxon>
        <taxon>Piscirickettsiaceae</taxon>
        <taxon>Thiomicrorhabdus</taxon>
    </lineage>
</organism>
<dbReference type="SUPFAM" id="SSF48179">
    <property type="entry name" value="6-phosphogluconate dehydrogenase C-terminal domain-like"/>
    <property type="match status" value="1"/>
</dbReference>
<dbReference type="InterPro" id="IPR008927">
    <property type="entry name" value="6-PGluconate_DH-like_C_sf"/>
</dbReference>
<dbReference type="RefSeq" id="WP_275595971.1">
    <property type="nucleotide sequence ID" value="NZ_CP102381.1"/>
</dbReference>
<dbReference type="Gene3D" id="1.10.3660.10">
    <property type="entry name" value="6-phosphogluconate dehydrogenase C-terminal like domain"/>
    <property type="match status" value="1"/>
</dbReference>
<evidence type="ECO:0000313" key="3">
    <source>
        <dbReference type="EMBL" id="WEJ63715.1"/>
    </source>
</evidence>